<reference evidence="2" key="1">
    <citation type="submission" date="2012-03" db="EMBL/GenBank/DDBJ databases">
        <title>The major constituents of the venom gland of a braconid endoparasitoid, Meteorus pulchricornis.</title>
        <authorList>
            <person name="Sano T."/>
            <person name="Miura K."/>
        </authorList>
    </citation>
    <scope>NUCLEOTIDE SEQUENCE</scope>
</reference>
<accession>H7CHJ6</accession>
<sequence length="178" mass="20083">MISPSFILIFFGIVFIEANPYAAPSADVAEDQKSTTNESGTLDALKVIRALLFHDAADKSVPEQPMPQYERTDAMRTYITETSEKLGRLIKDVTQFGMSMINSSTKMALAILNVTTTVMADDADQIRPMLRDIASDLEDLKPQYYELRNSDPEPEHIDEQNPLDVKIVRKIYPKKFHA</sequence>
<name>H7CHJ6_9HYME</name>
<dbReference type="AlphaFoldDB" id="H7CHJ6"/>
<evidence type="ECO:0000313" key="2">
    <source>
        <dbReference type="EMBL" id="BAL70294.1"/>
    </source>
</evidence>
<protein>
    <submittedName>
        <fullName evidence="2">Uncharacterized protein</fullName>
    </submittedName>
</protein>
<dbReference type="EMBL" id="AB701642">
    <property type="protein sequence ID" value="BAL70294.1"/>
    <property type="molecule type" value="mRNA"/>
</dbReference>
<evidence type="ECO:0000256" key="1">
    <source>
        <dbReference type="SAM" id="SignalP"/>
    </source>
</evidence>
<organism evidence="2">
    <name type="scientific">Meteorus pulchricornis</name>
    <dbReference type="NCBI Taxonomy" id="51522"/>
    <lineage>
        <taxon>Eukaryota</taxon>
        <taxon>Metazoa</taxon>
        <taxon>Ecdysozoa</taxon>
        <taxon>Arthropoda</taxon>
        <taxon>Hexapoda</taxon>
        <taxon>Insecta</taxon>
        <taxon>Pterygota</taxon>
        <taxon>Neoptera</taxon>
        <taxon>Endopterygota</taxon>
        <taxon>Hymenoptera</taxon>
        <taxon>Apocrita</taxon>
        <taxon>Ichneumonoidea</taxon>
        <taxon>Braconidae</taxon>
        <taxon>Meteorinae</taxon>
        <taxon>Meteorus</taxon>
    </lineage>
</organism>
<feature type="signal peptide" evidence="1">
    <location>
        <begin position="1"/>
        <end position="18"/>
    </location>
</feature>
<keyword evidence="1" id="KW-0732">Signal</keyword>
<proteinExistence type="evidence at transcript level"/>
<feature type="chain" id="PRO_5003608585" evidence="1">
    <location>
        <begin position="19"/>
        <end position="178"/>
    </location>
</feature>